<feature type="domain" description="GSCFA" evidence="1">
    <location>
        <begin position="40"/>
        <end position="309"/>
    </location>
</feature>
<evidence type="ECO:0000313" key="3">
    <source>
        <dbReference type="Proteomes" id="UP000606730"/>
    </source>
</evidence>
<reference evidence="2" key="1">
    <citation type="journal article" date="2014" name="Int. J. Syst. Evol. Microbiol.">
        <title>Complete genome sequence of Corynebacterium casei LMG S-19264T (=DSM 44701T), isolated from a smear-ripened cheese.</title>
        <authorList>
            <consortium name="US DOE Joint Genome Institute (JGI-PGF)"/>
            <person name="Walter F."/>
            <person name="Albersmeier A."/>
            <person name="Kalinowski J."/>
            <person name="Ruckert C."/>
        </authorList>
    </citation>
    <scope>NUCLEOTIDE SEQUENCE</scope>
    <source>
        <strain evidence="2">CGMCC 1.16012</strain>
    </source>
</reference>
<accession>A0A917EMI9</accession>
<dbReference type="EMBL" id="BMKN01000004">
    <property type="protein sequence ID" value="GGE63034.1"/>
    <property type="molecule type" value="Genomic_DNA"/>
</dbReference>
<keyword evidence="3" id="KW-1185">Reference proteome</keyword>
<dbReference type="InterPro" id="IPR014982">
    <property type="entry name" value="GSCFA"/>
</dbReference>
<organism evidence="2 3">
    <name type="scientific">Actibacterium pelagium</name>
    <dbReference type="NCBI Taxonomy" id="2029103"/>
    <lineage>
        <taxon>Bacteria</taxon>
        <taxon>Pseudomonadati</taxon>
        <taxon>Pseudomonadota</taxon>
        <taxon>Alphaproteobacteria</taxon>
        <taxon>Rhodobacterales</taxon>
        <taxon>Roseobacteraceae</taxon>
        <taxon>Actibacterium</taxon>
    </lineage>
</organism>
<evidence type="ECO:0000313" key="2">
    <source>
        <dbReference type="EMBL" id="GGE63034.1"/>
    </source>
</evidence>
<dbReference type="AlphaFoldDB" id="A0A917EMI9"/>
<name>A0A917EMI9_9RHOB</name>
<comment type="caution">
    <text evidence="2">The sequence shown here is derived from an EMBL/GenBank/DDBJ whole genome shotgun (WGS) entry which is preliminary data.</text>
</comment>
<reference evidence="2" key="2">
    <citation type="submission" date="2020-09" db="EMBL/GenBank/DDBJ databases">
        <authorList>
            <person name="Sun Q."/>
            <person name="Zhou Y."/>
        </authorList>
    </citation>
    <scope>NUCLEOTIDE SEQUENCE</scope>
    <source>
        <strain evidence="2">CGMCC 1.16012</strain>
    </source>
</reference>
<protein>
    <recommendedName>
        <fullName evidence="1">GSCFA domain-containing protein</fullName>
    </recommendedName>
</protein>
<dbReference type="Pfam" id="PF08885">
    <property type="entry name" value="GSCFA"/>
    <property type="match status" value="1"/>
</dbReference>
<gene>
    <name evidence="2" type="ORF">GCM10011517_33410</name>
</gene>
<dbReference type="Proteomes" id="UP000606730">
    <property type="component" value="Unassembled WGS sequence"/>
</dbReference>
<proteinExistence type="predicted"/>
<dbReference type="OrthoDB" id="369216at2"/>
<evidence type="ECO:0000259" key="1">
    <source>
        <dbReference type="Pfam" id="PF08885"/>
    </source>
</evidence>
<sequence length="351" mass="39418">MNPYESQPDKAFWKTAVAARNYHHIEDLWAPKFKVNEASRIATAGSCFAQHFSKALVARGYNWINAEPAPPYLQNGKTFGYGVFSARTGNIYTARTWRQWLELAFEKREDITEVWENGGRFYDPLRPAIEPNGFASEQEVIEARRATLASIRNAMNKSNLVVFTMGLTESWRNARTGVEYAMCPGTLAGEFDETQHRFHNAGYEEIIADMRECIRLVRRAEKGRGKRILLTVSPVPLTATASGEHVMTATTFSKSILRAVAGQIQAQSRVVDYFPSYEIITSPAFRGAFFNPNLRTVSQAGVDFVMSQFFHAQAKTFGTHKLPKLPSTSPEDDKTSDVLCEEEFLATFGKG</sequence>